<dbReference type="Proteomes" id="UP000321058">
    <property type="component" value="Unassembled WGS sequence"/>
</dbReference>
<name>A0A512NL53_9HYPH</name>
<feature type="signal peptide" evidence="1">
    <location>
        <begin position="1"/>
        <end position="19"/>
    </location>
</feature>
<accession>A0A512NL53</accession>
<protein>
    <submittedName>
        <fullName evidence="2">Uncharacterized protein</fullName>
    </submittedName>
</protein>
<keyword evidence="3" id="KW-1185">Reference proteome</keyword>
<gene>
    <name evidence="2" type="ORF">RSO01_68430</name>
</gene>
<reference evidence="2 3" key="1">
    <citation type="submission" date="2019-07" db="EMBL/GenBank/DDBJ databases">
        <title>Whole genome shotgun sequence of Reyranella soli NBRC 108950.</title>
        <authorList>
            <person name="Hosoyama A."/>
            <person name="Uohara A."/>
            <person name="Ohji S."/>
            <person name="Ichikawa N."/>
        </authorList>
    </citation>
    <scope>NUCLEOTIDE SEQUENCE [LARGE SCALE GENOMIC DNA]</scope>
    <source>
        <strain evidence="2 3">NBRC 108950</strain>
    </source>
</reference>
<dbReference type="AlphaFoldDB" id="A0A512NL53"/>
<sequence>MNYLLAVSLPLLIFAFGTAASIATTKALRDWSVATSDIRVGAGDPLAVAPRPVVYTHR</sequence>
<dbReference type="RefSeq" id="WP_170303563.1">
    <property type="nucleotide sequence ID" value="NZ_BKAJ01000137.1"/>
</dbReference>
<organism evidence="2 3">
    <name type="scientific">Reyranella soli</name>
    <dbReference type="NCBI Taxonomy" id="1230389"/>
    <lineage>
        <taxon>Bacteria</taxon>
        <taxon>Pseudomonadati</taxon>
        <taxon>Pseudomonadota</taxon>
        <taxon>Alphaproteobacteria</taxon>
        <taxon>Hyphomicrobiales</taxon>
        <taxon>Reyranellaceae</taxon>
        <taxon>Reyranella</taxon>
    </lineage>
</organism>
<proteinExistence type="predicted"/>
<dbReference type="EMBL" id="BKAJ01000137">
    <property type="protein sequence ID" value="GEP59677.1"/>
    <property type="molecule type" value="Genomic_DNA"/>
</dbReference>
<evidence type="ECO:0000313" key="3">
    <source>
        <dbReference type="Proteomes" id="UP000321058"/>
    </source>
</evidence>
<evidence type="ECO:0000256" key="1">
    <source>
        <dbReference type="SAM" id="SignalP"/>
    </source>
</evidence>
<feature type="chain" id="PRO_5021977488" evidence="1">
    <location>
        <begin position="20"/>
        <end position="58"/>
    </location>
</feature>
<keyword evidence="1" id="KW-0732">Signal</keyword>
<comment type="caution">
    <text evidence="2">The sequence shown here is derived from an EMBL/GenBank/DDBJ whole genome shotgun (WGS) entry which is preliminary data.</text>
</comment>
<evidence type="ECO:0000313" key="2">
    <source>
        <dbReference type="EMBL" id="GEP59677.1"/>
    </source>
</evidence>